<proteinExistence type="predicted"/>
<accession>A0ACC0Q2L5</accession>
<dbReference type="Proteomes" id="UP001062846">
    <property type="component" value="Chromosome 1"/>
</dbReference>
<protein>
    <submittedName>
        <fullName evidence="1">Uncharacterized protein</fullName>
    </submittedName>
</protein>
<evidence type="ECO:0000313" key="2">
    <source>
        <dbReference type="Proteomes" id="UP001062846"/>
    </source>
</evidence>
<comment type="caution">
    <text evidence="1">The sequence shown here is derived from an EMBL/GenBank/DDBJ whole genome shotgun (WGS) entry which is preliminary data.</text>
</comment>
<reference evidence="1" key="1">
    <citation type="submission" date="2022-02" db="EMBL/GenBank/DDBJ databases">
        <title>Plant Genome Project.</title>
        <authorList>
            <person name="Zhang R.-G."/>
        </authorList>
    </citation>
    <scope>NUCLEOTIDE SEQUENCE</scope>
    <source>
        <strain evidence="1">AT1</strain>
    </source>
</reference>
<organism evidence="1 2">
    <name type="scientific">Rhododendron molle</name>
    <name type="common">Chinese azalea</name>
    <name type="synonym">Azalea mollis</name>
    <dbReference type="NCBI Taxonomy" id="49168"/>
    <lineage>
        <taxon>Eukaryota</taxon>
        <taxon>Viridiplantae</taxon>
        <taxon>Streptophyta</taxon>
        <taxon>Embryophyta</taxon>
        <taxon>Tracheophyta</taxon>
        <taxon>Spermatophyta</taxon>
        <taxon>Magnoliopsida</taxon>
        <taxon>eudicotyledons</taxon>
        <taxon>Gunneridae</taxon>
        <taxon>Pentapetalae</taxon>
        <taxon>asterids</taxon>
        <taxon>Ericales</taxon>
        <taxon>Ericaceae</taxon>
        <taxon>Ericoideae</taxon>
        <taxon>Rhodoreae</taxon>
        <taxon>Rhododendron</taxon>
    </lineage>
</organism>
<dbReference type="EMBL" id="CM046388">
    <property type="protein sequence ID" value="KAI8571013.1"/>
    <property type="molecule type" value="Genomic_DNA"/>
</dbReference>
<keyword evidence="2" id="KW-1185">Reference proteome</keyword>
<gene>
    <name evidence="1" type="ORF">RHMOL_Rhmol01G0083600</name>
</gene>
<evidence type="ECO:0000313" key="1">
    <source>
        <dbReference type="EMBL" id="KAI8571013.1"/>
    </source>
</evidence>
<sequence>METRKGVQLLRHQNHPARAGRAGWDNGRVQVADVSARQPPPEVQGGRGGNCYGESCSRRKGREYSPSLMNHRISMNGRTESIALKNPSLFVVLIRSHYNFLQRRRYVKNSNDVHKLLFDDDDYGSTLIPNTRAMFVAGLVAKQQPSCQGPAAVIDHFKSKRSAATGCVDSSSSPFASTQ</sequence>
<name>A0ACC0Q2L5_RHOML</name>